<dbReference type="Proteomes" id="UP000765509">
    <property type="component" value="Unassembled WGS sequence"/>
</dbReference>
<feature type="region of interest" description="Disordered" evidence="1">
    <location>
        <begin position="54"/>
        <end position="131"/>
    </location>
</feature>
<dbReference type="EMBL" id="AVOT02072993">
    <property type="protein sequence ID" value="MBW0562686.1"/>
    <property type="molecule type" value="Genomic_DNA"/>
</dbReference>
<sequence length="287" mass="32007">MPYPATIGLFGQFSTSPTPRTIPLLWAWGVHLNFQGLLAPLAITRPFGPTPLIMESKASTAHGGHKPQVGPPEPILAPKLNGPKNGQKDPRFKIGREPPSATFQPLASGDHQRPPAQIQQDLPPIQRKDSPSPMYSIPRIQAWCIYGIIYNYAPILLSNPMSMLSRPNYYFSNKVPKYITHFQSNSFQSFSLAICGSYQKTIKVPQPPGPAAVGLNFLFRIIPIVISRGYQSFNQFSRNQVLWYSLENSIGPYRLYSRNLYGLGPFGPIHSQSSILKMARSVWTQNS</sequence>
<evidence type="ECO:0000313" key="2">
    <source>
        <dbReference type="EMBL" id="MBW0562686.1"/>
    </source>
</evidence>
<reference evidence="2" key="1">
    <citation type="submission" date="2021-03" db="EMBL/GenBank/DDBJ databases">
        <title>Draft genome sequence of rust myrtle Austropuccinia psidii MF-1, a brazilian biotype.</title>
        <authorList>
            <person name="Quecine M.C."/>
            <person name="Pachon D.M.R."/>
            <person name="Bonatelli M.L."/>
            <person name="Correr F.H."/>
            <person name="Franceschini L.M."/>
            <person name="Leite T.F."/>
            <person name="Margarido G.R.A."/>
            <person name="Almeida C.A."/>
            <person name="Ferrarezi J.A."/>
            <person name="Labate C.A."/>
        </authorList>
    </citation>
    <scope>NUCLEOTIDE SEQUENCE</scope>
    <source>
        <strain evidence="2">MF-1</strain>
    </source>
</reference>
<accession>A0A9Q3PJJ0</accession>
<feature type="compositionally biased region" description="Basic and acidic residues" evidence="1">
    <location>
        <begin position="86"/>
        <end position="96"/>
    </location>
</feature>
<evidence type="ECO:0000256" key="1">
    <source>
        <dbReference type="SAM" id="MobiDB-lite"/>
    </source>
</evidence>
<comment type="caution">
    <text evidence="2">The sequence shown here is derived from an EMBL/GenBank/DDBJ whole genome shotgun (WGS) entry which is preliminary data.</text>
</comment>
<dbReference type="AlphaFoldDB" id="A0A9Q3PJJ0"/>
<evidence type="ECO:0000313" key="3">
    <source>
        <dbReference type="Proteomes" id="UP000765509"/>
    </source>
</evidence>
<gene>
    <name evidence="2" type="ORF">O181_102401</name>
</gene>
<name>A0A9Q3PJJ0_9BASI</name>
<keyword evidence="3" id="KW-1185">Reference proteome</keyword>
<organism evidence="2 3">
    <name type="scientific">Austropuccinia psidii MF-1</name>
    <dbReference type="NCBI Taxonomy" id="1389203"/>
    <lineage>
        <taxon>Eukaryota</taxon>
        <taxon>Fungi</taxon>
        <taxon>Dikarya</taxon>
        <taxon>Basidiomycota</taxon>
        <taxon>Pucciniomycotina</taxon>
        <taxon>Pucciniomycetes</taxon>
        <taxon>Pucciniales</taxon>
        <taxon>Sphaerophragmiaceae</taxon>
        <taxon>Austropuccinia</taxon>
    </lineage>
</organism>
<proteinExistence type="predicted"/>
<protein>
    <submittedName>
        <fullName evidence="2">Uncharacterized protein</fullName>
    </submittedName>
</protein>